<dbReference type="AlphaFoldDB" id="A0A1G8JUJ1"/>
<evidence type="ECO:0008006" key="4">
    <source>
        <dbReference type="Google" id="ProtNLM"/>
    </source>
</evidence>
<dbReference type="Proteomes" id="UP000199163">
    <property type="component" value="Unassembled WGS sequence"/>
</dbReference>
<name>A0A1G8JUJ1_9BACI</name>
<evidence type="ECO:0000256" key="1">
    <source>
        <dbReference type="SAM" id="MobiDB-lite"/>
    </source>
</evidence>
<organism evidence="2 3">
    <name type="scientific">Alteribacillus persepolensis</name>
    <dbReference type="NCBI Taxonomy" id="568899"/>
    <lineage>
        <taxon>Bacteria</taxon>
        <taxon>Bacillati</taxon>
        <taxon>Bacillota</taxon>
        <taxon>Bacilli</taxon>
        <taxon>Bacillales</taxon>
        <taxon>Bacillaceae</taxon>
        <taxon>Alteribacillus</taxon>
    </lineage>
</organism>
<evidence type="ECO:0000313" key="2">
    <source>
        <dbReference type="EMBL" id="SDI34889.1"/>
    </source>
</evidence>
<feature type="non-terminal residue" evidence="2">
    <location>
        <position position="66"/>
    </location>
</feature>
<accession>A0A1G8JUJ1</accession>
<feature type="region of interest" description="Disordered" evidence="1">
    <location>
        <begin position="41"/>
        <end position="66"/>
    </location>
</feature>
<evidence type="ECO:0000313" key="3">
    <source>
        <dbReference type="Proteomes" id="UP000199163"/>
    </source>
</evidence>
<dbReference type="EMBL" id="FNDK01000037">
    <property type="protein sequence ID" value="SDI34889.1"/>
    <property type="molecule type" value="Genomic_DNA"/>
</dbReference>
<proteinExistence type="predicted"/>
<keyword evidence="3" id="KW-1185">Reference proteome</keyword>
<reference evidence="2 3" key="1">
    <citation type="submission" date="2016-10" db="EMBL/GenBank/DDBJ databases">
        <authorList>
            <person name="de Groot N.N."/>
        </authorList>
    </citation>
    <scope>NUCLEOTIDE SEQUENCE [LARGE SCALE GENOMIC DNA]</scope>
    <source>
        <strain evidence="2 3">DSM 21632</strain>
    </source>
</reference>
<protein>
    <recommendedName>
        <fullName evidence="4">Transposase</fullName>
    </recommendedName>
</protein>
<gene>
    <name evidence="2" type="ORF">SAMN05192534_13722</name>
</gene>
<sequence>MLAVAQIDYIRHEVNQKGESYADVSRRVEVDPRTVKKYANQEEFRERKPQKRYSPVMGPVKPIIDK</sequence>